<evidence type="ECO:0000256" key="2">
    <source>
        <dbReference type="ARBA" id="ARBA00029447"/>
    </source>
</evidence>
<dbReference type="Pfam" id="PF00015">
    <property type="entry name" value="MCPsignal"/>
    <property type="match status" value="1"/>
</dbReference>
<dbReference type="PROSITE" id="PS50111">
    <property type="entry name" value="CHEMOTAXIS_TRANSDUC_2"/>
    <property type="match status" value="1"/>
</dbReference>
<feature type="transmembrane region" description="Helical" evidence="4">
    <location>
        <begin position="40"/>
        <end position="63"/>
    </location>
</feature>
<dbReference type="AlphaFoldDB" id="A0A8J7Z3W3"/>
<dbReference type="Gene3D" id="3.30.450.20">
    <property type="entry name" value="PAS domain"/>
    <property type="match status" value="1"/>
</dbReference>
<gene>
    <name evidence="8" type="ORF">GS601_19865</name>
</gene>
<feature type="domain" description="HAMP" evidence="7">
    <location>
        <begin position="344"/>
        <end position="396"/>
    </location>
</feature>
<keyword evidence="4" id="KW-1133">Transmembrane helix</keyword>
<dbReference type="PROSITE" id="PS50046">
    <property type="entry name" value="PHYTOCHROME_2"/>
    <property type="match status" value="1"/>
</dbReference>
<dbReference type="InterPro" id="IPR003018">
    <property type="entry name" value="GAF"/>
</dbReference>
<dbReference type="GO" id="GO:0007165">
    <property type="term" value="P:signal transduction"/>
    <property type="evidence" value="ECO:0007669"/>
    <property type="project" value="UniProtKB-KW"/>
</dbReference>
<dbReference type="InterPro" id="IPR003660">
    <property type="entry name" value="HAMP_dom"/>
</dbReference>
<dbReference type="SMART" id="SM00304">
    <property type="entry name" value="HAMP"/>
    <property type="match status" value="2"/>
</dbReference>
<dbReference type="InterPro" id="IPR004089">
    <property type="entry name" value="MCPsignal_dom"/>
</dbReference>
<sequence>MTPPKSEMARPALIAANRDLPHPAPTVFQRIKRLGFRTKATALAIAIATLPVLGIGAIAYRLANRSITLQIRETKENSALTLSQKLASFMAERHGDIQVLSSLPILTNPILRDATSSTEKEAVLERFVEAYKAYDNITVFDLKGNATLQSDQQTILSQSEQAYFKAAIDANKVLISRPVRANLTGPYVIYLTAPIRESGGGRKLGIVRAVLPVRSLTEQLRDYTRSNSEFSVLDGSNQIFLSSQEALIGQPASSVYSQFSAIQSRRSISTRVLERRIQTEQEQLFASYVPWAGNDTVPDLNWGTVLGTPTEVAFAPQRQLLLTFVLGTGAVMVLTGLLAAWLANRATRPILAATTAVQDLGSGKLDTRLTVRGSDELASLGNHINGMADQLQVLLHNQAQSVQRSQFLSEVITKIRRSLTVDDIFQTTVNDVRGFLKTERVVIYTFNPDYLSGTIVAESIAPGWIRGLGKIIDDPLEPGAIDRYKDGRVWSVEDVQSAKLSHCHCQILERLQVQANIVAPILQNKEVVGLLCAHQCSSTRHWTPEELELFGQLAAQIGYAIDEAHLLSQAEAARHVAETLSDEQRQQKEDLQMQLIQLLGEVEGAVSGDLTVRADVTADEIGTVADFFNSIVESLRQIVTQVKEAAGQVNASLGDDEQSVRQLSETAMQQAEETNRTLNSVQQMVQSIQAVSSSARQAAAVAKSAFSTAEAGGVAMELTVQNILGLRETIGETAKKVKRLGESSQQISKVVSLINQIAVQTNLLAINAGIEAARAGEDSQGFAVVAEEVGELAARSAAATRDIEQIVATIQRETSEVVEAMEQGTTQVVEGTRLVDNAKFSLEQILTVSQEIDQLVGSISNATVSQVETSQAVTTLMQDIVRSAGRTSESTMQVSQSIRQTVEIARELQESVGTFKVS</sequence>
<reference evidence="8" key="1">
    <citation type="submission" date="2019-12" db="EMBL/GenBank/DDBJ databases">
        <title>High-Quality draft genome sequences of three cyanobacteria isolated from the limestone walls of the Old Cathedral of Coimbra.</title>
        <authorList>
            <person name="Tiago I."/>
            <person name="Soares F."/>
            <person name="Portugal A."/>
        </authorList>
    </citation>
    <scope>NUCLEOTIDE SEQUENCE</scope>
    <source>
        <strain evidence="8">A</strain>
    </source>
</reference>
<accession>A0A8J7Z3W3</accession>
<dbReference type="SMART" id="SM00283">
    <property type="entry name" value="MA"/>
    <property type="match status" value="1"/>
</dbReference>
<dbReference type="PANTHER" id="PTHR32089">
    <property type="entry name" value="METHYL-ACCEPTING CHEMOTAXIS PROTEIN MCPB"/>
    <property type="match status" value="1"/>
</dbReference>
<organism evidence="8 9">
    <name type="scientific">Myxacorys almedinensis A</name>
    <dbReference type="NCBI Taxonomy" id="2690445"/>
    <lineage>
        <taxon>Bacteria</taxon>
        <taxon>Bacillati</taxon>
        <taxon>Cyanobacteriota</taxon>
        <taxon>Cyanophyceae</taxon>
        <taxon>Leptolyngbyales</taxon>
        <taxon>Leptolyngbyaceae</taxon>
        <taxon>Myxacorys</taxon>
        <taxon>Myxacorys almedinensis</taxon>
    </lineage>
</organism>
<evidence type="ECO:0000313" key="8">
    <source>
        <dbReference type="EMBL" id="NDJ19514.1"/>
    </source>
</evidence>
<dbReference type="PROSITE" id="PS50885">
    <property type="entry name" value="HAMP"/>
    <property type="match status" value="2"/>
</dbReference>
<feature type="domain" description="HAMP" evidence="7">
    <location>
        <begin position="589"/>
        <end position="640"/>
    </location>
</feature>
<dbReference type="Gene3D" id="3.30.450.40">
    <property type="match status" value="1"/>
</dbReference>
<dbReference type="SUPFAM" id="SSF58104">
    <property type="entry name" value="Methyl-accepting chemotaxis protein (MCP) signaling domain"/>
    <property type="match status" value="1"/>
</dbReference>
<evidence type="ECO:0000256" key="1">
    <source>
        <dbReference type="ARBA" id="ARBA00023224"/>
    </source>
</evidence>
<dbReference type="Gene3D" id="1.10.287.950">
    <property type="entry name" value="Methyl-accepting chemotaxis protein"/>
    <property type="match status" value="1"/>
</dbReference>
<protein>
    <submittedName>
        <fullName evidence="8">GAF domain-containing protein</fullName>
    </submittedName>
</protein>
<dbReference type="CDD" id="cd11386">
    <property type="entry name" value="MCP_signal"/>
    <property type="match status" value="1"/>
</dbReference>
<dbReference type="Gene3D" id="6.10.340.10">
    <property type="match status" value="1"/>
</dbReference>
<dbReference type="Pfam" id="PF00672">
    <property type="entry name" value="HAMP"/>
    <property type="match status" value="1"/>
</dbReference>
<feature type="domain" description="Methyl-accepting transducer" evidence="6">
    <location>
        <begin position="645"/>
        <end position="881"/>
    </location>
</feature>
<dbReference type="CDD" id="cd06225">
    <property type="entry name" value="HAMP"/>
    <property type="match status" value="2"/>
</dbReference>
<dbReference type="EMBL" id="WVIE01000032">
    <property type="protein sequence ID" value="NDJ19514.1"/>
    <property type="molecule type" value="Genomic_DNA"/>
</dbReference>
<dbReference type="SUPFAM" id="SSF158472">
    <property type="entry name" value="HAMP domain-like"/>
    <property type="match status" value="1"/>
</dbReference>
<dbReference type="GO" id="GO:0016020">
    <property type="term" value="C:membrane"/>
    <property type="evidence" value="ECO:0007669"/>
    <property type="project" value="InterPro"/>
</dbReference>
<evidence type="ECO:0000259" key="7">
    <source>
        <dbReference type="PROSITE" id="PS50885"/>
    </source>
</evidence>
<evidence type="ECO:0000259" key="6">
    <source>
        <dbReference type="PROSITE" id="PS50111"/>
    </source>
</evidence>
<feature type="transmembrane region" description="Helical" evidence="4">
    <location>
        <begin position="320"/>
        <end position="343"/>
    </location>
</feature>
<dbReference type="Proteomes" id="UP000646053">
    <property type="component" value="Unassembled WGS sequence"/>
</dbReference>
<keyword evidence="4" id="KW-0472">Membrane</keyword>
<comment type="caution">
    <text evidence="8">The sequence shown here is derived from an EMBL/GenBank/DDBJ whole genome shotgun (WGS) entry which is preliminary data.</text>
</comment>
<dbReference type="InterPro" id="IPR016132">
    <property type="entry name" value="Phyto_chromo_attachment"/>
</dbReference>
<comment type="similarity">
    <text evidence="2">Belongs to the methyl-accepting chemotaxis (MCP) protein family.</text>
</comment>
<dbReference type="SUPFAM" id="SSF55781">
    <property type="entry name" value="GAF domain-like"/>
    <property type="match status" value="1"/>
</dbReference>
<evidence type="ECO:0000256" key="4">
    <source>
        <dbReference type="SAM" id="Phobius"/>
    </source>
</evidence>
<keyword evidence="1 3" id="KW-0807">Transducer</keyword>
<evidence type="ECO:0000313" key="9">
    <source>
        <dbReference type="Proteomes" id="UP000646053"/>
    </source>
</evidence>
<feature type="domain" description="Phytochrome chromophore attachment site" evidence="5">
    <location>
        <begin position="420"/>
        <end position="556"/>
    </location>
</feature>
<name>A0A8J7Z3W3_9CYAN</name>
<proteinExistence type="inferred from homology"/>
<dbReference type="SMART" id="SM00065">
    <property type="entry name" value="GAF"/>
    <property type="match status" value="1"/>
</dbReference>
<evidence type="ECO:0000256" key="3">
    <source>
        <dbReference type="PROSITE-ProRule" id="PRU00284"/>
    </source>
</evidence>
<dbReference type="InterPro" id="IPR029016">
    <property type="entry name" value="GAF-like_dom_sf"/>
</dbReference>
<dbReference type="PANTHER" id="PTHR32089:SF114">
    <property type="entry name" value="METHYL-ACCEPTING CHEMOTAXIS PROTEIN MCPB"/>
    <property type="match status" value="1"/>
</dbReference>
<dbReference type="Pfam" id="PF01590">
    <property type="entry name" value="GAF"/>
    <property type="match status" value="1"/>
</dbReference>
<keyword evidence="9" id="KW-1185">Reference proteome</keyword>
<keyword evidence="4" id="KW-0812">Transmembrane</keyword>
<dbReference type="CDD" id="cd12914">
    <property type="entry name" value="PDC1_DGC_like"/>
    <property type="match status" value="1"/>
</dbReference>
<evidence type="ECO:0000259" key="5">
    <source>
        <dbReference type="PROSITE" id="PS50046"/>
    </source>
</evidence>